<name>A0A1B0C4C0_9MUSC</name>
<keyword evidence="3" id="KW-1185">Reference proteome</keyword>
<feature type="transmembrane region" description="Helical" evidence="1">
    <location>
        <begin position="57"/>
        <end position="76"/>
    </location>
</feature>
<reference evidence="2" key="2">
    <citation type="submission" date="2020-05" db="UniProtKB">
        <authorList>
            <consortium name="EnsemblMetazoa"/>
        </authorList>
    </citation>
    <scope>IDENTIFICATION</scope>
    <source>
        <strain evidence="2">IAEA</strain>
    </source>
</reference>
<reference evidence="3" key="1">
    <citation type="submission" date="2015-01" db="EMBL/GenBank/DDBJ databases">
        <authorList>
            <person name="Aksoy S."/>
            <person name="Warren W."/>
            <person name="Wilson R.K."/>
        </authorList>
    </citation>
    <scope>NUCLEOTIDE SEQUENCE [LARGE SCALE GENOMIC DNA]</scope>
    <source>
        <strain evidence="3">IAEA</strain>
    </source>
</reference>
<keyword evidence="1" id="KW-0472">Membrane</keyword>
<dbReference type="EMBL" id="JXJN01025377">
    <property type="status" value="NOT_ANNOTATED_CDS"/>
    <property type="molecule type" value="Genomic_DNA"/>
</dbReference>
<dbReference type="Proteomes" id="UP000092460">
    <property type="component" value="Unassembled WGS sequence"/>
</dbReference>
<dbReference type="EnsemblMetazoa" id="GPPI048780-RA">
    <property type="protein sequence ID" value="GPPI048780-PA"/>
    <property type="gene ID" value="GPPI048780"/>
</dbReference>
<accession>A0A1B0C4C0</accession>
<protein>
    <submittedName>
        <fullName evidence="2">Uncharacterized protein</fullName>
    </submittedName>
</protein>
<dbReference type="EMBL" id="JXJN01025378">
    <property type="status" value="NOT_ANNOTATED_CDS"/>
    <property type="molecule type" value="Genomic_DNA"/>
</dbReference>
<evidence type="ECO:0000313" key="3">
    <source>
        <dbReference type="Proteomes" id="UP000092460"/>
    </source>
</evidence>
<sequence length="97" mass="11479">MYQCMPWRKNKNIKKRRPLSVSSSVRATAVSWGGVLYNDTTMLLWLLLLPLLYKLPLLLPLLLLLLLLLVWFMNFIGRLRMEDVLLSVFHIDYNNFL</sequence>
<proteinExistence type="predicted"/>
<evidence type="ECO:0000256" key="1">
    <source>
        <dbReference type="SAM" id="Phobius"/>
    </source>
</evidence>
<keyword evidence="1" id="KW-1133">Transmembrane helix</keyword>
<evidence type="ECO:0000313" key="2">
    <source>
        <dbReference type="EnsemblMetazoa" id="GPPI048780-PA"/>
    </source>
</evidence>
<dbReference type="VEuPathDB" id="VectorBase:GPPI048780"/>
<organism evidence="2 3">
    <name type="scientific">Glossina palpalis gambiensis</name>
    <dbReference type="NCBI Taxonomy" id="67801"/>
    <lineage>
        <taxon>Eukaryota</taxon>
        <taxon>Metazoa</taxon>
        <taxon>Ecdysozoa</taxon>
        <taxon>Arthropoda</taxon>
        <taxon>Hexapoda</taxon>
        <taxon>Insecta</taxon>
        <taxon>Pterygota</taxon>
        <taxon>Neoptera</taxon>
        <taxon>Endopterygota</taxon>
        <taxon>Diptera</taxon>
        <taxon>Brachycera</taxon>
        <taxon>Muscomorpha</taxon>
        <taxon>Hippoboscoidea</taxon>
        <taxon>Glossinidae</taxon>
        <taxon>Glossina</taxon>
    </lineage>
</organism>
<keyword evidence="1" id="KW-0812">Transmembrane</keyword>
<dbReference type="AlphaFoldDB" id="A0A1B0C4C0"/>